<feature type="transmembrane region" description="Helical" evidence="1">
    <location>
        <begin position="40"/>
        <end position="61"/>
    </location>
</feature>
<dbReference type="Pfam" id="PF17487">
    <property type="entry name" value="Ribosomal_S12"/>
    <property type="match status" value="1"/>
</dbReference>
<accession>A0AB38YK97</accession>
<name>A0AB38YK97_9TRYP</name>
<geneLocation type="mitochondrion" evidence="2"/>
<dbReference type="GO" id="GO:0005840">
    <property type="term" value="C:ribosome"/>
    <property type="evidence" value="ECO:0007669"/>
    <property type="project" value="UniProtKB-KW"/>
</dbReference>
<keyword evidence="2" id="KW-0687">Ribonucleoprotein</keyword>
<sequence>MRFVVFMYFVCNRVCLCIFKSPRLPSSGNRLFFYVFFKLYNLLLYFFVVCCIFFFIFVLGFEGGGFIDVPGGKLFTRFSL</sequence>
<protein>
    <submittedName>
        <fullName evidence="2">Ribosomal protein S12</fullName>
    </submittedName>
</protein>
<dbReference type="InterPro" id="IPR035306">
    <property type="entry name" value="Ribosomal_uS12m"/>
</dbReference>
<evidence type="ECO:0000313" key="2">
    <source>
        <dbReference type="EMBL" id="WLJ58457.1"/>
    </source>
</evidence>
<evidence type="ECO:0000256" key="1">
    <source>
        <dbReference type="SAM" id="Phobius"/>
    </source>
</evidence>
<keyword evidence="2" id="KW-0496">Mitochondrion</keyword>
<dbReference type="EMBL" id="OQ911732">
    <property type="protein sequence ID" value="WLJ58457.1"/>
    <property type="molecule type" value="mRNA"/>
</dbReference>
<reference evidence="2" key="1">
    <citation type="submission" date="2023-04" db="EMBL/GenBank/DDBJ databases">
        <authorList>
            <person name="Afonin D.A."/>
        </authorList>
    </citation>
    <scope>NUCLEOTIDE SEQUENCE</scope>
    <source>
        <strain evidence="2">P57</strain>
    </source>
</reference>
<keyword evidence="1" id="KW-1133">Transmembrane helix</keyword>
<keyword evidence="1" id="KW-0472">Membrane</keyword>
<gene>
    <name evidence="2" type="primary">RPS12</name>
</gene>
<keyword evidence="2" id="KW-0689">Ribosomal protein</keyword>
<keyword evidence="1" id="KW-0812">Transmembrane</keyword>
<organism evidence="2">
    <name type="scientific">Blastocrithidia nonstop</name>
    <dbReference type="NCBI Taxonomy" id="2592485"/>
    <lineage>
        <taxon>Eukaryota</taxon>
        <taxon>Discoba</taxon>
        <taxon>Euglenozoa</taxon>
        <taxon>Kinetoplastea</taxon>
        <taxon>Metakinetoplastina</taxon>
        <taxon>Trypanosomatida</taxon>
        <taxon>Trypanosomatidae</taxon>
        <taxon>Blastocrithidia</taxon>
    </lineage>
</organism>
<dbReference type="AlphaFoldDB" id="A0AB38YK97"/>
<proteinExistence type="evidence at transcript level"/>